<dbReference type="GO" id="GO:0005975">
    <property type="term" value="P:carbohydrate metabolic process"/>
    <property type="evidence" value="ECO:0007669"/>
    <property type="project" value="InterPro"/>
</dbReference>
<dbReference type="InterPro" id="IPR012341">
    <property type="entry name" value="6hp_glycosidase-like_sf"/>
</dbReference>
<dbReference type="InterPro" id="IPR010905">
    <property type="entry name" value="Glyco_hydro_88"/>
</dbReference>
<proteinExistence type="predicted"/>
<gene>
    <name evidence="3" type="ORF">CLAFUR5_13914</name>
</gene>
<dbReference type="PANTHER" id="PTHR41814">
    <property type="entry name" value="EXPRESSED PROTEIN"/>
    <property type="match status" value="1"/>
</dbReference>
<dbReference type="EMBL" id="CP090174">
    <property type="protein sequence ID" value="UJO24384.1"/>
    <property type="molecule type" value="Genomic_DNA"/>
</dbReference>
<feature type="signal peptide" evidence="2">
    <location>
        <begin position="1"/>
        <end position="20"/>
    </location>
</feature>
<dbReference type="GO" id="GO:0016787">
    <property type="term" value="F:hydrolase activity"/>
    <property type="evidence" value="ECO:0007669"/>
    <property type="project" value="UniProtKB-KW"/>
</dbReference>
<reference evidence="3" key="1">
    <citation type="submission" date="2021-12" db="EMBL/GenBank/DDBJ databases">
        <authorList>
            <person name="Zaccaron A."/>
            <person name="Stergiopoulos I."/>
        </authorList>
    </citation>
    <scope>NUCLEOTIDE SEQUENCE</scope>
    <source>
        <strain evidence="3">Race5_Kim</strain>
    </source>
</reference>
<keyword evidence="4" id="KW-1185">Reference proteome</keyword>
<organism evidence="3 4">
    <name type="scientific">Passalora fulva</name>
    <name type="common">Tomato leaf mold</name>
    <name type="synonym">Cladosporium fulvum</name>
    <dbReference type="NCBI Taxonomy" id="5499"/>
    <lineage>
        <taxon>Eukaryota</taxon>
        <taxon>Fungi</taxon>
        <taxon>Dikarya</taxon>
        <taxon>Ascomycota</taxon>
        <taxon>Pezizomycotina</taxon>
        <taxon>Dothideomycetes</taxon>
        <taxon>Dothideomycetidae</taxon>
        <taxon>Mycosphaerellales</taxon>
        <taxon>Mycosphaerellaceae</taxon>
        <taxon>Fulvia</taxon>
    </lineage>
</organism>
<evidence type="ECO:0000256" key="1">
    <source>
        <dbReference type="ARBA" id="ARBA00022801"/>
    </source>
</evidence>
<dbReference type="Proteomes" id="UP000756132">
    <property type="component" value="Chromosome 12"/>
</dbReference>
<dbReference type="AlphaFoldDB" id="A0A9Q8UVV5"/>
<dbReference type="SUPFAM" id="SSF48208">
    <property type="entry name" value="Six-hairpin glycosidases"/>
    <property type="match status" value="1"/>
</dbReference>
<dbReference type="Pfam" id="PF07470">
    <property type="entry name" value="Glyco_hydro_88"/>
    <property type="match status" value="1"/>
</dbReference>
<evidence type="ECO:0000256" key="2">
    <source>
        <dbReference type="SAM" id="SignalP"/>
    </source>
</evidence>
<feature type="chain" id="PRO_5040484766" evidence="2">
    <location>
        <begin position="21"/>
        <end position="397"/>
    </location>
</feature>
<dbReference type="Gene3D" id="1.50.10.10">
    <property type="match status" value="1"/>
</dbReference>
<keyword evidence="1" id="KW-0378">Hydrolase</keyword>
<evidence type="ECO:0000313" key="4">
    <source>
        <dbReference type="Proteomes" id="UP000756132"/>
    </source>
</evidence>
<protein>
    <submittedName>
        <fullName evidence="3">Uncharacterized protein</fullName>
    </submittedName>
</protein>
<accession>A0A9Q8UVV5</accession>
<sequence length="397" mass="43884">MYTVPTITIVATLLNHIALATSPRCDVDIGFDPLLVASQAQKLSTHSWEYGTLSQALLELYSPDLTAYSHYAFPHGIIPKVPYQDVPSLDYAAQHIRLNTSTLIDGDGATGDPASLGVSALLIGQTDPRYLVATQRQYDSLLAAPRWSNGAISHREESVELWTDFIAMAPPFMAYYAAQQQNLEIMREVVEQIALYRSVLQVQAGDMKGAWRHIMTQSPRGEREDLGVWSTGNAWVLLGMVRVLATIVYWGSTKGEVVMQKRLMSWIGEILAIAVQRAPRDGRGLLRNYWDDSTWFGEISGSAGITAAIYRVAMLEGEMGWQREKVATPDMLKWADETRAAVAACVDENAIASPAVNPLGWGDREPYTKGSPEGQSFVVMMYAAWRDCCESGVCRVK</sequence>
<dbReference type="RefSeq" id="XP_047768750.1">
    <property type="nucleotide sequence ID" value="XM_047913062.1"/>
</dbReference>
<reference evidence="3" key="2">
    <citation type="journal article" date="2022" name="Microb. Genom.">
        <title>A chromosome-scale genome assembly of the tomato pathogen Cladosporium fulvum reveals a compartmentalized genome architecture and the presence of a dispensable chromosome.</title>
        <authorList>
            <person name="Zaccaron A.Z."/>
            <person name="Chen L.H."/>
            <person name="Samaras A."/>
            <person name="Stergiopoulos I."/>
        </authorList>
    </citation>
    <scope>NUCLEOTIDE SEQUENCE</scope>
    <source>
        <strain evidence="3">Race5_Kim</strain>
    </source>
</reference>
<dbReference type="OrthoDB" id="4138492at2759"/>
<dbReference type="PANTHER" id="PTHR41814:SF1">
    <property type="entry name" value="CELLULASE"/>
    <property type="match status" value="1"/>
</dbReference>
<dbReference type="InterPro" id="IPR008928">
    <property type="entry name" value="6-hairpin_glycosidase_sf"/>
</dbReference>
<dbReference type="GeneID" id="71993792"/>
<evidence type="ECO:0000313" key="3">
    <source>
        <dbReference type="EMBL" id="UJO24384.1"/>
    </source>
</evidence>
<keyword evidence="2" id="KW-0732">Signal</keyword>
<name>A0A9Q8UVV5_PASFU</name>
<dbReference type="KEGG" id="ffu:CLAFUR5_13914"/>